<reference evidence="1 2" key="1">
    <citation type="journal article" date="2023" name="bioRxiv">
        <title>High-quality genome assemblies of four members of thePodospora anserinaspecies complex.</title>
        <authorList>
            <person name="Ament-Velasquez S.L."/>
            <person name="Vogan A.A."/>
            <person name="Wallerman O."/>
            <person name="Hartmann F."/>
            <person name="Gautier V."/>
            <person name="Silar P."/>
            <person name="Giraud T."/>
            <person name="Johannesson H."/>
        </authorList>
    </citation>
    <scope>NUCLEOTIDE SEQUENCE [LARGE SCALE GENOMIC DNA]</scope>
    <source>
        <strain evidence="1 2">CBS 124.78</strain>
    </source>
</reference>
<organism evidence="1 2">
    <name type="scientific">Podospora pseudoanserina</name>
    <dbReference type="NCBI Taxonomy" id="2609844"/>
    <lineage>
        <taxon>Eukaryota</taxon>
        <taxon>Fungi</taxon>
        <taxon>Dikarya</taxon>
        <taxon>Ascomycota</taxon>
        <taxon>Pezizomycotina</taxon>
        <taxon>Sordariomycetes</taxon>
        <taxon>Sordariomycetidae</taxon>
        <taxon>Sordariales</taxon>
        <taxon>Podosporaceae</taxon>
        <taxon>Podospora</taxon>
    </lineage>
</organism>
<accession>A0ABR0IJ70</accession>
<protein>
    <submittedName>
        <fullName evidence="1">Uncharacterized protein</fullName>
    </submittedName>
</protein>
<sequence length="78" mass="8440">MPFPATPNHVPRSSNGKVKSVHWGAWELGGAGLVRTNPKTIEHHCSSAAEGEARVSTGLGIVIYLHWNTCKISYSGKR</sequence>
<dbReference type="Proteomes" id="UP001323617">
    <property type="component" value="Unassembled WGS sequence"/>
</dbReference>
<dbReference type="RefSeq" id="XP_062803935.1">
    <property type="nucleotide sequence ID" value="XM_062940325.1"/>
</dbReference>
<dbReference type="GeneID" id="87960873"/>
<gene>
    <name evidence="1" type="ORF">QC764_0045290</name>
</gene>
<keyword evidence="2" id="KW-1185">Reference proteome</keyword>
<name>A0ABR0IJ70_9PEZI</name>
<evidence type="ECO:0000313" key="1">
    <source>
        <dbReference type="EMBL" id="KAK4680465.1"/>
    </source>
</evidence>
<comment type="caution">
    <text evidence="1">The sequence shown here is derived from an EMBL/GenBank/DDBJ whole genome shotgun (WGS) entry which is preliminary data.</text>
</comment>
<dbReference type="EMBL" id="JAFFHC010000002">
    <property type="protein sequence ID" value="KAK4680465.1"/>
    <property type="molecule type" value="Genomic_DNA"/>
</dbReference>
<proteinExistence type="predicted"/>
<evidence type="ECO:0000313" key="2">
    <source>
        <dbReference type="Proteomes" id="UP001323617"/>
    </source>
</evidence>